<keyword evidence="4 5" id="KW-0732">Signal</keyword>
<name>G1FSB4_PHYSO</name>
<proteinExistence type="inferred from homology"/>
<comment type="function">
    <text evidence="5">Effector that suppresses plant defense responses during pathogen infection.</text>
</comment>
<evidence type="ECO:0000256" key="2">
    <source>
        <dbReference type="ARBA" id="ARBA00010400"/>
    </source>
</evidence>
<keyword evidence="3 5" id="KW-0964">Secreted</keyword>
<protein>
    <recommendedName>
        <fullName evidence="5">RxLR effector protein</fullName>
    </recommendedName>
</protein>
<comment type="similarity">
    <text evidence="2 5">Belongs to the RxLR effector family.</text>
</comment>
<sequence>MRGVFFVAVAVAIFARSSAVAAFTNADEAKLLSEAAPGLAADAVISGESRERFLRVAHPEDDDLAAPADDGKTEERAPNYKSLNEILKKLDEEEMINVSKILGNMGAIHADHLAKARAALNAAHERGAITANQLQAALAKLV</sequence>
<dbReference type="InterPro" id="IPR031825">
    <property type="entry name" value="RXLR"/>
</dbReference>
<dbReference type="GO" id="GO:0005576">
    <property type="term" value="C:extracellular region"/>
    <property type="evidence" value="ECO:0007669"/>
    <property type="project" value="UniProtKB-SubCell"/>
</dbReference>
<evidence type="ECO:0000256" key="4">
    <source>
        <dbReference type="ARBA" id="ARBA00022729"/>
    </source>
</evidence>
<evidence type="ECO:0000256" key="1">
    <source>
        <dbReference type="ARBA" id="ARBA00004613"/>
    </source>
</evidence>
<accession>G1FSB4</accession>
<comment type="subcellular location">
    <subcellularLocation>
        <location evidence="1 5">Secreted</location>
    </subcellularLocation>
</comment>
<dbReference type="AlphaFoldDB" id="G1FSB4"/>
<feature type="region of interest" description="Disordered" evidence="6">
    <location>
        <begin position="56"/>
        <end position="77"/>
    </location>
</feature>
<evidence type="ECO:0000313" key="7">
    <source>
        <dbReference type="EMBL" id="AEK81002.1"/>
    </source>
</evidence>
<reference evidence="7" key="1">
    <citation type="journal article" date="2011" name="Plant Cell">
        <title>Transcriptional programming and functional interactions within the Phytophthora sojae RXLR effector repertoire.</title>
        <authorList>
            <person name="Wang Q."/>
            <person name="Han C."/>
            <person name="Ferreira A.O."/>
            <person name="Yu X."/>
            <person name="Ye W."/>
            <person name="Tripathy S."/>
            <person name="Kale S.D."/>
            <person name="Gu B."/>
            <person name="Sheng Y."/>
            <person name="Sui Y."/>
            <person name="Wang X."/>
            <person name="Zhang Z."/>
            <person name="Cheng B."/>
            <person name="Dong S."/>
            <person name="Shan W."/>
            <person name="Zheng X."/>
            <person name="Dou D."/>
            <person name="Tyler B.M."/>
            <person name="Wang Y."/>
        </authorList>
    </citation>
    <scope>NUCLEOTIDE SEQUENCE</scope>
    <source>
        <strain evidence="7">P7074</strain>
    </source>
</reference>
<feature type="signal peptide" evidence="5">
    <location>
        <begin position="1"/>
        <end position="22"/>
    </location>
</feature>
<comment type="domain">
    <text evidence="5">The RxLR-dEER motif acts to carry the protein into the host cell cytoplasm through binding to cell surface phosphatidylinositol-3-phosphate.</text>
</comment>
<evidence type="ECO:0000256" key="6">
    <source>
        <dbReference type="SAM" id="MobiDB-lite"/>
    </source>
</evidence>
<evidence type="ECO:0000256" key="3">
    <source>
        <dbReference type="ARBA" id="ARBA00022525"/>
    </source>
</evidence>
<organism evidence="7">
    <name type="scientific">Phytophthora sojae</name>
    <name type="common">Soybean stem and root rot agent</name>
    <name type="synonym">Phytophthora megasperma f. sp. glycines</name>
    <dbReference type="NCBI Taxonomy" id="67593"/>
    <lineage>
        <taxon>Eukaryota</taxon>
        <taxon>Sar</taxon>
        <taxon>Stramenopiles</taxon>
        <taxon>Oomycota</taxon>
        <taxon>Peronosporomycetes</taxon>
        <taxon>Peronosporales</taxon>
        <taxon>Peronosporaceae</taxon>
        <taxon>Phytophthora</taxon>
    </lineage>
</organism>
<dbReference type="Pfam" id="PF16810">
    <property type="entry name" value="RXLR"/>
    <property type="match status" value="1"/>
</dbReference>
<dbReference type="EMBL" id="JN254189">
    <property type="protein sequence ID" value="AEK81002.1"/>
    <property type="molecule type" value="Genomic_DNA"/>
</dbReference>
<feature type="chain" id="PRO_5028520780" description="RxLR effector protein" evidence="5">
    <location>
        <begin position="23"/>
        <end position="142"/>
    </location>
</feature>
<evidence type="ECO:0000256" key="5">
    <source>
        <dbReference type="RuleBase" id="RU367124"/>
    </source>
</evidence>
<gene>
    <name evidence="7" type="primary">Avh</name>
</gene>
<dbReference type="VEuPathDB" id="FungiDB:PHYSODRAFT_285342"/>